<accession>A0A6C0EB31</accession>
<reference evidence="1" key="1">
    <citation type="journal article" date="2020" name="Nature">
        <title>Giant virus diversity and host interactions through global metagenomics.</title>
        <authorList>
            <person name="Schulz F."/>
            <person name="Roux S."/>
            <person name="Paez-Espino D."/>
            <person name="Jungbluth S."/>
            <person name="Walsh D.A."/>
            <person name="Denef V.J."/>
            <person name="McMahon K.D."/>
            <person name="Konstantinidis K.T."/>
            <person name="Eloe-Fadrosh E.A."/>
            <person name="Kyrpides N.C."/>
            <person name="Woyke T."/>
        </authorList>
    </citation>
    <scope>NUCLEOTIDE SEQUENCE</scope>
    <source>
        <strain evidence="1">GVMAG-M-3300023179-27</strain>
    </source>
</reference>
<protein>
    <submittedName>
        <fullName evidence="1">Uncharacterized protein</fullName>
    </submittedName>
</protein>
<evidence type="ECO:0000313" key="1">
    <source>
        <dbReference type="EMBL" id="QHT26387.1"/>
    </source>
</evidence>
<sequence length="142" mass="16933">MDCASFVKINYEYSIQYDVMFPLWKEFISRYEKDIHTTFLHCTCCPNRYRCQRQKSCAYMKQCVMLLHKIFYGHECMSTQYETFADIKSLVARIENLHIQLSIIYRDLITSGNLMPFPMEIKSNLTTFDIFGCHDPMNLFTD</sequence>
<proteinExistence type="predicted"/>
<organism evidence="1">
    <name type="scientific">viral metagenome</name>
    <dbReference type="NCBI Taxonomy" id="1070528"/>
    <lineage>
        <taxon>unclassified sequences</taxon>
        <taxon>metagenomes</taxon>
        <taxon>organismal metagenomes</taxon>
    </lineage>
</organism>
<dbReference type="AlphaFoldDB" id="A0A6C0EB31"/>
<name>A0A6C0EB31_9ZZZZ</name>
<dbReference type="EMBL" id="MN739787">
    <property type="protein sequence ID" value="QHT26387.1"/>
    <property type="molecule type" value="Genomic_DNA"/>
</dbReference>